<dbReference type="AlphaFoldDB" id="A0A0P0RJS4"/>
<name>A0A0P0RJS4_9BURK</name>
<evidence type="ECO:0000313" key="1">
    <source>
        <dbReference type="EMBL" id="ALL68943.1"/>
    </source>
</evidence>
<dbReference type="EMBL" id="CP012747">
    <property type="protein sequence ID" value="ALL68943.1"/>
    <property type="molecule type" value="Genomic_DNA"/>
</dbReference>
<organism evidence="1 2">
    <name type="scientific">Paraburkholderia caribensis MBA4</name>
    <dbReference type="NCBI Taxonomy" id="1323664"/>
    <lineage>
        <taxon>Bacteria</taxon>
        <taxon>Pseudomonadati</taxon>
        <taxon>Pseudomonadota</taxon>
        <taxon>Betaproteobacteria</taxon>
        <taxon>Burkholderiales</taxon>
        <taxon>Burkholderiaceae</taxon>
        <taxon>Paraburkholderia</taxon>
    </lineage>
</organism>
<proteinExistence type="predicted"/>
<accession>A0A0P0RJS4</accession>
<reference evidence="1 2" key="1">
    <citation type="journal article" date="2014" name="Genome Announc.">
        <title>Draft Genome Sequence of the Haloacid-Degrading Burkholderia caribensis Strain MBA4.</title>
        <authorList>
            <person name="Pan Y."/>
            <person name="Kong K.F."/>
            <person name="Tsang J.S."/>
        </authorList>
    </citation>
    <scope>NUCLEOTIDE SEQUENCE [LARGE SCALE GENOMIC DNA]</scope>
    <source>
        <strain evidence="1 2">MBA4</strain>
    </source>
</reference>
<protein>
    <submittedName>
        <fullName evidence="1">Uncharacterized protein</fullName>
    </submittedName>
</protein>
<dbReference type="KEGG" id="bcai:K788_0000057"/>
<evidence type="ECO:0000313" key="2">
    <source>
        <dbReference type="Proteomes" id="UP000019146"/>
    </source>
</evidence>
<sequence length="133" mass="14996">MSLRFHLILEAVVAGYGVIEHMQCLTEVLLLCTVLVESGYGGTTLEIFSVMRRSAFQAIRNGMRGDKWYLDARGADAFASILTFYDRLMNTVSATAFATAIERLEKLINLSIQDQIRSGIHLRKNEELNHETK</sequence>
<dbReference type="Proteomes" id="UP000019146">
    <property type="component" value="Chromosome 2"/>
</dbReference>
<gene>
    <name evidence="1" type="ORF">K788_0000057</name>
</gene>